<gene>
    <name evidence="2" type="ORF">E4O92_20760</name>
</gene>
<dbReference type="InterPro" id="IPR009875">
    <property type="entry name" value="PilZ_domain"/>
</dbReference>
<accession>A0A4Y9SQ26</accession>
<protein>
    <submittedName>
        <fullName evidence="2">PilZ domain-containing protein</fullName>
    </submittedName>
</protein>
<dbReference type="Gene3D" id="2.40.10.220">
    <property type="entry name" value="predicted glycosyltransferase like domains"/>
    <property type="match status" value="1"/>
</dbReference>
<dbReference type="Pfam" id="PF07238">
    <property type="entry name" value="PilZ"/>
    <property type="match status" value="1"/>
</dbReference>
<feature type="domain" description="PilZ" evidence="1">
    <location>
        <begin position="4"/>
        <end position="105"/>
    </location>
</feature>
<dbReference type="SUPFAM" id="SSF141371">
    <property type="entry name" value="PilZ domain-like"/>
    <property type="match status" value="1"/>
</dbReference>
<dbReference type="OrthoDB" id="8811313at2"/>
<keyword evidence="3" id="KW-1185">Reference proteome</keyword>
<dbReference type="AlphaFoldDB" id="A0A4Y9SQ26"/>
<name>A0A4Y9SQ26_9BURK</name>
<proteinExistence type="predicted"/>
<dbReference type="Proteomes" id="UP000297258">
    <property type="component" value="Unassembled WGS sequence"/>
</dbReference>
<dbReference type="GO" id="GO:0035438">
    <property type="term" value="F:cyclic-di-GMP binding"/>
    <property type="evidence" value="ECO:0007669"/>
    <property type="project" value="InterPro"/>
</dbReference>
<dbReference type="EMBL" id="SPUM01000135">
    <property type="protein sequence ID" value="TFW28681.1"/>
    <property type="molecule type" value="Genomic_DNA"/>
</dbReference>
<dbReference type="RefSeq" id="WP_135191568.1">
    <property type="nucleotide sequence ID" value="NZ_SPUM01000135.1"/>
</dbReference>
<organism evidence="2 3">
    <name type="scientific">Massilia horti</name>
    <dbReference type="NCBI Taxonomy" id="2562153"/>
    <lineage>
        <taxon>Bacteria</taxon>
        <taxon>Pseudomonadati</taxon>
        <taxon>Pseudomonadota</taxon>
        <taxon>Betaproteobacteria</taxon>
        <taxon>Burkholderiales</taxon>
        <taxon>Oxalobacteraceae</taxon>
        <taxon>Telluria group</taxon>
        <taxon>Massilia</taxon>
    </lineage>
</organism>
<evidence type="ECO:0000313" key="3">
    <source>
        <dbReference type="Proteomes" id="UP000297258"/>
    </source>
</evidence>
<evidence type="ECO:0000259" key="1">
    <source>
        <dbReference type="Pfam" id="PF07238"/>
    </source>
</evidence>
<evidence type="ECO:0000313" key="2">
    <source>
        <dbReference type="EMBL" id="TFW28681.1"/>
    </source>
</evidence>
<reference evidence="2 3" key="1">
    <citation type="submission" date="2019-03" db="EMBL/GenBank/DDBJ databases">
        <title>Draft genome of Massilia hortus sp. nov., a novel bacterial species of the Oxalobacteraceae family.</title>
        <authorList>
            <person name="Peta V."/>
            <person name="Raths R."/>
            <person name="Bucking H."/>
        </authorList>
    </citation>
    <scope>NUCLEOTIDE SEQUENCE [LARGE SCALE GENOMIC DNA]</scope>
    <source>
        <strain evidence="2 3">ONC3</strain>
    </source>
</reference>
<comment type="caution">
    <text evidence="2">The sequence shown here is derived from an EMBL/GenBank/DDBJ whole genome shotgun (WGS) entry which is preliminary data.</text>
</comment>
<sequence length="106" mass="11430">MITEQRKSARKVVKTKATLVVEGQGAIQGRTTDLSADGISVSFPDPLAAGQAGQIKFDLFVDGKLTAITARAKAQYCIFSQGEFKVGFQFVNLDLASMSAISRFLR</sequence>